<gene>
    <name evidence="2" type="ordered locus">Ping_0876</name>
</gene>
<name>A1STA3_PSYIN</name>
<evidence type="ECO:0000256" key="1">
    <source>
        <dbReference type="SAM" id="Phobius"/>
    </source>
</evidence>
<feature type="transmembrane region" description="Helical" evidence="1">
    <location>
        <begin position="16"/>
        <end position="37"/>
    </location>
</feature>
<protein>
    <recommendedName>
        <fullName evidence="4">DUF2788 domain-containing protein</fullName>
    </recommendedName>
</protein>
<dbReference type="EMBL" id="CP000510">
    <property type="protein sequence ID" value="ABM02718.1"/>
    <property type="molecule type" value="Genomic_DNA"/>
</dbReference>
<keyword evidence="1" id="KW-0472">Membrane</keyword>
<keyword evidence="1" id="KW-0812">Transmembrane</keyword>
<evidence type="ECO:0000313" key="2">
    <source>
        <dbReference type="EMBL" id="ABM02718.1"/>
    </source>
</evidence>
<organism evidence="2 3">
    <name type="scientific">Psychromonas ingrahamii (strain DSM 17664 / CCUG 51855 / 37)</name>
    <dbReference type="NCBI Taxonomy" id="357804"/>
    <lineage>
        <taxon>Bacteria</taxon>
        <taxon>Pseudomonadati</taxon>
        <taxon>Pseudomonadota</taxon>
        <taxon>Gammaproteobacteria</taxon>
        <taxon>Alteromonadales</taxon>
        <taxon>Psychromonadaceae</taxon>
        <taxon>Psychromonas</taxon>
    </lineage>
</organism>
<dbReference type="InterPro" id="IPR021249">
    <property type="entry name" value="DUF2788"/>
</dbReference>
<evidence type="ECO:0000313" key="3">
    <source>
        <dbReference type="Proteomes" id="UP000000639"/>
    </source>
</evidence>
<keyword evidence="1" id="KW-1133">Transmembrane helix</keyword>
<dbReference type="HOGENOM" id="CLU_2737810_0_0_6"/>
<dbReference type="AlphaFoldDB" id="A1STA3"/>
<dbReference type="KEGG" id="pin:Ping_0876"/>
<dbReference type="Pfam" id="PF10981">
    <property type="entry name" value="DUF2788"/>
    <property type="match status" value="1"/>
</dbReference>
<dbReference type="Proteomes" id="UP000000639">
    <property type="component" value="Chromosome"/>
</dbReference>
<dbReference type="STRING" id="357804.Ping_0876"/>
<dbReference type="eggNOG" id="ENOG503308N">
    <property type="taxonomic scope" value="Bacteria"/>
</dbReference>
<sequence>MESNVLQEYTEQIETIGLYGFYLLLFLLMGLAIQDVLKRGNVPKFGRQVVWAVLFFGCTGFIAKAIIEIVWTSRGLG</sequence>
<evidence type="ECO:0008006" key="4">
    <source>
        <dbReference type="Google" id="ProtNLM"/>
    </source>
</evidence>
<accession>A1STA3</accession>
<feature type="transmembrane region" description="Helical" evidence="1">
    <location>
        <begin position="49"/>
        <end position="71"/>
    </location>
</feature>
<reference evidence="2 3" key="1">
    <citation type="submission" date="2007-01" db="EMBL/GenBank/DDBJ databases">
        <title>Complete sequence of Psychromonas ingrahamii 37.</title>
        <authorList>
            <consortium name="US DOE Joint Genome Institute"/>
            <person name="Copeland A."/>
            <person name="Lucas S."/>
            <person name="Lapidus A."/>
            <person name="Barry K."/>
            <person name="Detter J.C."/>
            <person name="Glavina del Rio T."/>
            <person name="Hammon N."/>
            <person name="Israni S."/>
            <person name="Dalin E."/>
            <person name="Tice H."/>
            <person name="Pitluck S."/>
            <person name="Thompson L.S."/>
            <person name="Brettin T."/>
            <person name="Bruce D."/>
            <person name="Han C."/>
            <person name="Tapia R."/>
            <person name="Schmutz J."/>
            <person name="Larimer F."/>
            <person name="Land M."/>
            <person name="Hauser L."/>
            <person name="Kyrpides N."/>
            <person name="Ivanova N."/>
            <person name="Staley J."/>
            <person name="Richardson P."/>
        </authorList>
    </citation>
    <scope>NUCLEOTIDE SEQUENCE [LARGE SCALE GENOMIC DNA]</scope>
    <source>
        <strain evidence="2 3">37</strain>
    </source>
</reference>
<keyword evidence="3" id="KW-1185">Reference proteome</keyword>
<proteinExistence type="predicted"/>